<name>A0A7J6W5Q4_THATH</name>
<evidence type="ECO:0000313" key="2">
    <source>
        <dbReference type="EMBL" id="KAF5192709.1"/>
    </source>
</evidence>
<dbReference type="EMBL" id="JABWDY010021020">
    <property type="protein sequence ID" value="KAF5192709.1"/>
    <property type="molecule type" value="Genomic_DNA"/>
</dbReference>
<organism evidence="2 3">
    <name type="scientific">Thalictrum thalictroides</name>
    <name type="common">Rue-anemone</name>
    <name type="synonym">Anemone thalictroides</name>
    <dbReference type="NCBI Taxonomy" id="46969"/>
    <lineage>
        <taxon>Eukaryota</taxon>
        <taxon>Viridiplantae</taxon>
        <taxon>Streptophyta</taxon>
        <taxon>Embryophyta</taxon>
        <taxon>Tracheophyta</taxon>
        <taxon>Spermatophyta</taxon>
        <taxon>Magnoliopsida</taxon>
        <taxon>Ranunculales</taxon>
        <taxon>Ranunculaceae</taxon>
        <taxon>Thalictroideae</taxon>
        <taxon>Thalictrum</taxon>
    </lineage>
</organism>
<dbReference type="Proteomes" id="UP000554482">
    <property type="component" value="Unassembled WGS sequence"/>
</dbReference>
<gene>
    <name evidence="2" type="ORF">FRX31_017704</name>
</gene>
<dbReference type="AlphaFoldDB" id="A0A7J6W5Q4"/>
<accession>A0A7J6W5Q4</accession>
<keyword evidence="3" id="KW-1185">Reference proteome</keyword>
<evidence type="ECO:0000256" key="1">
    <source>
        <dbReference type="SAM" id="MobiDB-lite"/>
    </source>
</evidence>
<comment type="caution">
    <text evidence="2">The sequence shown here is derived from an EMBL/GenBank/DDBJ whole genome shotgun (WGS) entry which is preliminary data.</text>
</comment>
<feature type="compositionally biased region" description="Polar residues" evidence="1">
    <location>
        <begin position="1"/>
        <end position="14"/>
    </location>
</feature>
<feature type="region of interest" description="Disordered" evidence="1">
    <location>
        <begin position="1"/>
        <end position="30"/>
    </location>
</feature>
<sequence length="130" mass="15356">MADLQQPTNHTQRSSEGEDQVLPKNKTRRTTYGFHRFSTKLEEQQMVFTDSQPNLKNKGYLQIKNGLTKMKYKRDSEGLMDLPLQMNNNGFLKQQQKTFGYQNRILGISRDKGYPCFKCEMYHKVGKHYR</sequence>
<reference evidence="2 3" key="1">
    <citation type="submission" date="2020-06" db="EMBL/GenBank/DDBJ databases">
        <title>Transcriptomic and genomic resources for Thalictrum thalictroides and T. hernandezii: Facilitating candidate gene discovery in an emerging model plant lineage.</title>
        <authorList>
            <person name="Arias T."/>
            <person name="Riano-Pachon D.M."/>
            <person name="Di Stilio V.S."/>
        </authorList>
    </citation>
    <scope>NUCLEOTIDE SEQUENCE [LARGE SCALE GENOMIC DNA]</scope>
    <source>
        <strain evidence="3">cv. WT478/WT964</strain>
        <tissue evidence="2">Leaves</tissue>
    </source>
</reference>
<protein>
    <submittedName>
        <fullName evidence="2">Uncharacterized protein</fullName>
    </submittedName>
</protein>
<evidence type="ECO:0000313" key="3">
    <source>
        <dbReference type="Proteomes" id="UP000554482"/>
    </source>
</evidence>
<proteinExistence type="predicted"/>